<feature type="region of interest" description="Disordered" evidence="1">
    <location>
        <begin position="125"/>
        <end position="149"/>
    </location>
</feature>
<feature type="region of interest" description="Disordered" evidence="1">
    <location>
        <begin position="170"/>
        <end position="223"/>
    </location>
</feature>
<evidence type="ECO:0000313" key="3">
    <source>
        <dbReference type="EMBL" id="KAG2268752.1"/>
    </source>
</evidence>
<evidence type="ECO:0000259" key="2">
    <source>
        <dbReference type="Pfam" id="PF12776"/>
    </source>
</evidence>
<dbReference type="PANTHER" id="PTHR31704">
    <property type="entry name" value="MYB/SANT-LIKE DNA-BINDING DOMAIN PROTEIN-RELATED"/>
    <property type="match status" value="1"/>
</dbReference>
<evidence type="ECO:0000256" key="1">
    <source>
        <dbReference type="SAM" id="MobiDB-lite"/>
    </source>
</evidence>
<name>A0A8X7QG62_BRACI</name>
<dbReference type="InterPro" id="IPR024752">
    <property type="entry name" value="Myb/SANT-like_dom"/>
</dbReference>
<feature type="compositionally biased region" description="Low complexity" evidence="1">
    <location>
        <begin position="188"/>
        <end position="210"/>
    </location>
</feature>
<dbReference type="PANTHER" id="PTHR31704:SF55">
    <property type="entry name" value="MYB_SANT-LIKE DNA-BINDING DOMAIN PROTEIN"/>
    <property type="match status" value="1"/>
</dbReference>
<dbReference type="OrthoDB" id="1108776at2759"/>
<evidence type="ECO:0000313" key="4">
    <source>
        <dbReference type="Proteomes" id="UP000886595"/>
    </source>
</evidence>
<feature type="domain" description="Myb/SANT-like" evidence="2">
    <location>
        <begin position="15"/>
        <end position="76"/>
    </location>
</feature>
<accession>A0A8X7QG62</accession>
<reference evidence="3 4" key="1">
    <citation type="submission" date="2020-02" db="EMBL/GenBank/DDBJ databases">
        <authorList>
            <person name="Ma Q."/>
            <person name="Huang Y."/>
            <person name="Song X."/>
            <person name="Pei D."/>
        </authorList>
    </citation>
    <scope>NUCLEOTIDE SEQUENCE [LARGE SCALE GENOMIC DNA]</scope>
    <source>
        <strain evidence="3">Sxm20200214</strain>
        <tissue evidence="3">Leaf</tissue>
    </source>
</reference>
<dbReference type="EMBL" id="JAAMPC010000013">
    <property type="protein sequence ID" value="KAG2268752.1"/>
    <property type="molecule type" value="Genomic_DNA"/>
</dbReference>
<proteinExistence type="predicted"/>
<protein>
    <recommendedName>
        <fullName evidence="2">Myb/SANT-like domain-containing protein</fullName>
    </recommendedName>
</protein>
<sequence length="270" mass="31944">MSDYRFKDPTSAGKEFVVAKFNQMYNISVNYRFFKEKLDQLKRKYKKYKHLMKNSTGISVDPTTSVISASDSWWKDREVDKIVKSFKRKPPELWDVMQRCFVLYDVQSQSQYPLHQRREELLNDGQNNDETETYGGDMQDTQVHETQESEEVYRVNIDDEMRHSNQFTRKNLRQNSSPAADHFQIPTSRVQQRSGLRRGSSSQRGAGTSRIAARSGSQGSHDYNEFDNTVKIFESMDLPNDTNFYWACIHAFKEERFWRKYFIDRAERTT</sequence>
<dbReference type="Proteomes" id="UP000886595">
    <property type="component" value="Unassembled WGS sequence"/>
</dbReference>
<organism evidence="3 4">
    <name type="scientific">Brassica carinata</name>
    <name type="common">Ethiopian mustard</name>
    <name type="synonym">Abyssinian cabbage</name>
    <dbReference type="NCBI Taxonomy" id="52824"/>
    <lineage>
        <taxon>Eukaryota</taxon>
        <taxon>Viridiplantae</taxon>
        <taxon>Streptophyta</taxon>
        <taxon>Embryophyta</taxon>
        <taxon>Tracheophyta</taxon>
        <taxon>Spermatophyta</taxon>
        <taxon>Magnoliopsida</taxon>
        <taxon>eudicotyledons</taxon>
        <taxon>Gunneridae</taxon>
        <taxon>Pentapetalae</taxon>
        <taxon>rosids</taxon>
        <taxon>malvids</taxon>
        <taxon>Brassicales</taxon>
        <taxon>Brassicaceae</taxon>
        <taxon>Brassiceae</taxon>
        <taxon>Brassica</taxon>
    </lineage>
</organism>
<dbReference type="Pfam" id="PF12776">
    <property type="entry name" value="Myb_DNA-bind_3"/>
    <property type="match status" value="1"/>
</dbReference>
<gene>
    <name evidence="3" type="ORF">Bca52824_063307</name>
</gene>
<keyword evidence="4" id="KW-1185">Reference proteome</keyword>
<comment type="caution">
    <text evidence="3">The sequence shown here is derived from an EMBL/GenBank/DDBJ whole genome shotgun (WGS) entry which is preliminary data.</text>
</comment>
<dbReference type="AlphaFoldDB" id="A0A8X7QG62"/>